<dbReference type="InterPro" id="IPR003115">
    <property type="entry name" value="ParB_N"/>
</dbReference>
<feature type="domain" description="ParB-like N-terminal" evidence="3">
    <location>
        <begin position="51"/>
        <end position="138"/>
    </location>
</feature>
<evidence type="ECO:0000256" key="1">
    <source>
        <dbReference type="ARBA" id="ARBA00006295"/>
    </source>
</evidence>
<dbReference type="NCBIfam" id="TIGR00180">
    <property type="entry name" value="parB_part"/>
    <property type="match status" value="1"/>
</dbReference>
<evidence type="ECO:0000313" key="4">
    <source>
        <dbReference type="EMBL" id="SFN71003.1"/>
    </source>
</evidence>
<protein>
    <submittedName>
        <fullName evidence="4">Chromosome partitioning protein, ParB family</fullName>
    </submittedName>
</protein>
<keyword evidence="2" id="KW-0238">DNA-binding</keyword>
<dbReference type="InterPro" id="IPR004437">
    <property type="entry name" value="ParB/RepB/Spo0J"/>
</dbReference>
<dbReference type="Pfam" id="PF08775">
    <property type="entry name" value="ParB"/>
    <property type="match status" value="1"/>
</dbReference>
<dbReference type="PANTHER" id="PTHR38973">
    <property type="entry name" value="PLASMID PARTITIONING CONTROL PROTEIN-RELATED"/>
    <property type="match status" value="1"/>
</dbReference>
<organism evidence="4 5">
    <name type="scientific">Izhakiella capsodis</name>
    <dbReference type="NCBI Taxonomy" id="1367852"/>
    <lineage>
        <taxon>Bacteria</taxon>
        <taxon>Pseudomonadati</taxon>
        <taxon>Pseudomonadota</taxon>
        <taxon>Gammaproteobacteria</taxon>
        <taxon>Enterobacterales</taxon>
        <taxon>Erwiniaceae</taxon>
        <taxon>Izhakiella</taxon>
    </lineage>
</organism>
<evidence type="ECO:0000259" key="3">
    <source>
        <dbReference type="SMART" id="SM00470"/>
    </source>
</evidence>
<dbReference type="RefSeq" id="WP_092879782.1">
    <property type="nucleotide sequence ID" value="NZ_FOVC01000015.1"/>
</dbReference>
<dbReference type="STRING" id="1367852.SAMN05216516_11519"/>
<proteinExistence type="inferred from homology"/>
<name>A0A1I5B8H0_9GAMM</name>
<dbReference type="Gene3D" id="1.10.10.2830">
    <property type="match status" value="1"/>
</dbReference>
<accession>A0A1I5B8H0</accession>
<dbReference type="SMART" id="SM00470">
    <property type="entry name" value="ParB"/>
    <property type="match status" value="1"/>
</dbReference>
<keyword evidence="5" id="KW-1185">Reference proteome</keyword>
<dbReference type="CDD" id="cd16394">
    <property type="entry name" value="sopB_N"/>
    <property type="match status" value="1"/>
</dbReference>
<comment type="similarity">
    <text evidence="1">Belongs to the ParB family.</text>
</comment>
<dbReference type="PANTHER" id="PTHR38973:SF1">
    <property type="entry name" value="PLASMID PARTITION PROTEIN B"/>
    <property type="match status" value="1"/>
</dbReference>
<dbReference type="InterPro" id="IPR014884">
    <property type="entry name" value="ParB_fam_C"/>
</dbReference>
<dbReference type="EMBL" id="FOVC01000015">
    <property type="protein sequence ID" value="SFN71003.1"/>
    <property type="molecule type" value="Genomic_DNA"/>
</dbReference>
<gene>
    <name evidence="4" type="ORF">SAMN05216516_11519</name>
</gene>
<evidence type="ECO:0000313" key="5">
    <source>
        <dbReference type="Proteomes" id="UP000242222"/>
    </source>
</evidence>
<dbReference type="GO" id="GO:0003677">
    <property type="term" value="F:DNA binding"/>
    <property type="evidence" value="ECO:0007669"/>
    <property type="project" value="UniProtKB-KW"/>
</dbReference>
<dbReference type="Proteomes" id="UP000242222">
    <property type="component" value="Unassembled WGS sequence"/>
</dbReference>
<evidence type="ECO:0000256" key="2">
    <source>
        <dbReference type="ARBA" id="ARBA00023125"/>
    </source>
</evidence>
<dbReference type="AlphaFoldDB" id="A0A1I5B8H0"/>
<reference evidence="5" key="1">
    <citation type="submission" date="2016-10" db="EMBL/GenBank/DDBJ databases">
        <authorList>
            <person name="Varghese N."/>
            <person name="Submissions S."/>
        </authorList>
    </citation>
    <scope>NUCLEOTIDE SEQUENCE [LARGE SCALE GENOMIC DNA]</scope>
    <source>
        <strain evidence="5">N6PO6</strain>
    </source>
</reference>
<sequence length="324" mass="36752">MSREHRKTIGRQLNTQIAVTDSKQDGFEQVLTLKTGKRIKFIYKTIPAADVAERTFVKQETNGRDQTSLTKESLRDIIKTFRSQQFFPCFGVEAADKIEILDGSRRRASAILTHRPLNVMVTSDPLSSDEARQLAKDIQTAKEHNLREVGLRLLLLKDSGLNQKEIAVREGLSPARVTRAIQAAAVPQELIALFPVQSELSYADYKSLLDIDASLKARDISYQQLSENMTAEHDKILGESERPEDEKKADILKLITRISQLLVAAPQKDKSIVLPLWSFDDKDKFARKRIRGRALSYEFNRLPKECLDDIDSAIKEVLARYLSE</sequence>
<dbReference type="OrthoDB" id="5719994at2"/>